<comment type="caution">
    <text evidence="2">The sequence shown here is derived from an EMBL/GenBank/DDBJ whole genome shotgun (WGS) entry which is preliminary data.</text>
</comment>
<feature type="region of interest" description="Disordered" evidence="1">
    <location>
        <begin position="887"/>
        <end position="937"/>
    </location>
</feature>
<gene>
    <name evidence="2" type="ORF">AAL_02305</name>
</gene>
<dbReference type="InterPro" id="IPR019384">
    <property type="entry name" value="FHIP"/>
</dbReference>
<sequence>MDFWSRLLSPLAANPRKDHAKDPAKRLNRFEKEYADLLSTWRTSSNLSRDSEAAETLEICLQELTNILNDESRRPLPHPCIQYASIKQIYVPIGKIATTSYNEWIIKEAVLLFATLVESEEEAFVETSTFSASLTNLLVRITGANSVPLGMDTESRVVELAFNITTKIRLDPAILPAWFKSPLPEERGARAQDNQGRFAGKTQRVDFPLFYILVDYIHHEGKIGDFARTGLLYIIESASSSAALERWIVESDLSTLMATGLGALYSQLSRKLVIDHLPHDLPPILALSDYQHPVSSYEIISSCSPDFQSHLETFLSHLLFWQDVLNHCRSVEVKSTLLEHFQVIFLQQLLYPSLLESSDIDGGSSVAVLTYLRRILESLDHPEMINLILHYLLALPDALASSQKTSRTAVSDARKRKSMDLTRMMLEKAEEPATPLLFNLVDLVLSCLRSRNQQTIRVALQLVSAILKRHHRYATFTLLRTDVLPNKGDRRTVGAHEQEIDFFTTLAGSIGGKADFDEIYSHLLKDTTSRLESHPSSPRLITPQALADKHIPSEPAGAWRDAQHHALRPEDPLSSVVTKLLETFFLNPVETNLSLTETIVDLAACGNINLEGWLARSPDTYTYEEEKDRLEQEDGSPVTASTPVSTSASAAGQSQENIDDMLSDSLDEQQRLKSMERCRSRPKWESSRLPRILHVLKSLTDQVATYREKIPRFEELLEQRRNAFQTAEAMLETPSLPVRTASQKGPRTPERPSLDEARGTGSPSRPSGLEVFAQRFLSELSELGTPSRSGSPKGRKEQKRRTGTPASAVFPGGARTSTPNNTMTPPPEFNADSSDARRSGRRRAFSPAGTGTDVGATPGEQDPVAQSQASAFAAIDQSILARRVGLSDDRVKPIPFNPHKEAPPASVTDEAETSMVDQYDDGGSTAEPDDTSPSEQTVSVSHVLTNVIILQSFLLELASLMQVRAGLFDEVRYV</sequence>
<feature type="compositionally biased region" description="Low complexity" evidence="1">
    <location>
        <begin position="636"/>
        <end position="651"/>
    </location>
</feature>
<feature type="region of interest" description="Disordered" evidence="1">
    <location>
        <begin position="729"/>
        <end position="869"/>
    </location>
</feature>
<evidence type="ECO:0000313" key="3">
    <source>
        <dbReference type="Proteomes" id="UP000078544"/>
    </source>
</evidence>
<dbReference type="EMBL" id="AZGY01000003">
    <property type="protein sequence ID" value="KZZ99733.1"/>
    <property type="molecule type" value="Genomic_DNA"/>
</dbReference>
<evidence type="ECO:0000256" key="1">
    <source>
        <dbReference type="SAM" id="MobiDB-lite"/>
    </source>
</evidence>
<keyword evidence="3" id="KW-1185">Reference proteome</keyword>
<dbReference type="AlphaFoldDB" id="A0A168FCU0"/>
<organism evidence="2 3">
    <name type="scientific">Moelleriella libera RCEF 2490</name>
    <dbReference type="NCBI Taxonomy" id="1081109"/>
    <lineage>
        <taxon>Eukaryota</taxon>
        <taxon>Fungi</taxon>
        <taxon>Dikarya</taxon>
        <taxon>Ascomycota</taxon>
        <taxon>Pezizomycotina</taxon>
        <taxon>Sordariomycetes</taxon>
        <taxon>Hypocreomycetidae</taxon>
        <taxon>Hypocreales</taxon>
        <taxon>Clavicipitaceae</taxon>
        <taxon>Moelleriella</taxon>
    </lineage>
</organism>
<reference evidence="2 3" key="1">
    <citation type="journal article" date="2016" name="Genome Biol. Evol.">
        <title>Divergent and convergent evolution of fungal pathogenicity.</title>
        <authorList>
            <person name="Shang Y."/>
            <person name="Xiao G."/>
            <person name="Zheng P."/>
            <person name="Cen K."/>
            <person name="Zhan S."/>
            <person name="Wang C."/>
        </authorList>
    </citation>
    <scope>NUCLEOTIDE SEQUENCE [LARGE SCALE GENOMIC DNA]</scope>
    <source>
        <strain evidence="2 3">RCEF 2490</strain>
    </source>
</reference>
<dbReference type="PANTHER" id="PTHR21705">
    <property type="entry name" value="RAI16 PROTEIN-RELATED"/>
    <property type="match status" value="1"/>
</dbReference>
<dbReference type="InterPro" id="IPR016024">
    <property type="entry name" value="ARM-type_fold"/>
</dbReference>
<name>A0A168FCU0_9HYPO</name>
<dbReference type="Proteomes" id="UP000078544">
    <property type="component" value="Unassembled WGS sequence"/>
</dbReference>
<accession>A0A168FCU0</accession>
<dbReference type="PANTHER" id="PTHR21705:SF11">
    <property type="entry name" value="FHIP FAMILY PROTEIN CG3558"/>
    <property type="match status" value="1"/>
</dbReference>
<dbReference type="SUPFAM" id="SSF48371">
    <property type="entry name" value="ARM repeat"/>
    <property type="match status" value="1"/>
</dbReference>
<proteinExistence type="predicted"/>
<feature type="compositionally biased region" description="Basic and acidic residues" evidence="1">
    <location>
        <begin position="887"/>
        <end position="902"/>
    </location>
</feature>
<feature type="compositionally biased region" description="Basic and acidic residues" evidence="1">
    <location>
        <begin position="747"/>
        <end position="758"/>
    </location>
</feature>
<feature type="region of interest" description="Disordered" evidence="1">
    <location>
        <begin position="624"/>
        <end position="657"/>
    </location>
</feature>
<evidence type="ECO:0000313" key="2">
    <source>
        <dbReference type="EMBL" id="KZZ99733.1"/>
    </source>
</evidence>
<dbReference type="OrthoDB" id="5350595at2759"/>
<protein>
    <submittedName>
        <fullName evidence="2">Retinoic acid induced 16-like protein</fullName>
    </submittedName>
</protein>
<dbReference type="Pfam" id="PF10257">
    <property type="entry name" value="RAI16-like"/>
    <property type="match status" value="1"/>
</dbReference>